<sequence>MAQRIFTYHQAMSSFMECVFSFGFREHSQDCTLAAFSSNNRWSDPQRGLQVADLGRSGRIMEHCYSLKSVERSNGQLDWPWAVRQCSIYHALDLETAQATWIVIKANRLIEKLIADAIAPPQYRTKLASRSVGPAVAAALVVHELVAAWSSENWHWYINFLESALQDITRPALAATMEPERHVRAVRQFPEMPFVMSPAHSTFENPVLEKQVSWKKAASTLRTLIPRRLATRHAQRAKALDDDGRTVTVSGHRFTFKDLPRIHYIEERANETLSILQNNDEVLEGLKADYEAILTLLGKDDSDVLDVGMTQFLNAVNASQKKMRLQQARVRKLLRLLADRKSLLQGILSYESMEANRQLAEKASISAENMEMLAQKTKLEAVSMRIITLVTLFFLPGTFISTLMSTPIVTFAPGSSSPSDSNISTGALGFYVAISLPLMALTFLSWYAVYWWENRKERQRHQSLRLPEEA</sequence>
<feature type="transmembrane region" description="Helical" evidence="1">
    <location>
        <begin position="428"/>
        <end position="452"/>
    </location>
</feature>
<feature type="domain" description="CorA-like transporter" evidence="2">
    <location>
        <begin position="1"/>
        <end position="172"/>
    </location>
</feature>
<dbReference type="Proteomes" id="UP001310594">
    <property type="component" value="Unassembled WGS sequence"/>
</dbReference>
<reference evidence="3" key="1">
    <citation type="submission" date="2023-08" db="EMBL/GenBank/DDBJ databases">
        <title>Black Yeasts Isolated from many extreme environments.</title>
        <authorList>
            <person name="Coleine C."/>
            <person name="Stajich J.E."/>
            <person name="Selbmann L."/>
        </authorList>
    </citation>
    <scope>NUCLEOTIDE SEQUENCE</scope>
    <source>
        <strain evidence="3">CCFEE 5810</strain>
    </source>
</reference>
<dbReference type="EMBL" id="JAVRQU010000014">
    <property type="protein sequence ID" value="KAK5695171.1"/>
    <property type="molecule type" value="Genomic_DNA"/>
</dbReference>
<accession>A0AAN7VWZ3</accession>
<evidence type="ECO:0000259" key="2">
    <source>
        <dbReference type="Pfam" id="PF26616"/>
    </source>
</evidence>
<proteinExistence type="predicted"/>
<keyword evidence="1" id="KW-1133">Transmembrane helix</keyword>
<evidence type="ECO:0000313" key="4">
    <source>
        <dbReference type="Proteomes" id="UP001310594"/>
    </source>
</evidence>
<name>A0AAN7VWZ3_9PEZI</name>
<keyword evidence="1" id="KW-0472">Membrane</keyword>
<evidence type="ECO:0000256" key="1">
    <source>
        <dbReference type="SAM" id="Phobius"/>
    </source>
</evidence>
<comment type="caution">
    <text evidence="3">The sequence shown here is derived from an EMBL/GenBank/DDBJ whole genome shotgun (WGS) entry which is preliminary data.</text>
</comment>
<gene>
    <name evidence="3" type="ORF">LTR97_008677</name>
</gene>
<organism evidence="3 4">
    <name type="scientific">Elasticomyces elasticus</name>
    <dbReference type="NCBI Taxonomy" id="574655"/>
    <lineage>
        <taxon>Eukaryota</taxon>
        <taxon>Fungi</taxon>
        <taxon>Dikarya</taxon>
        <taxon>Ascomycota</taxon>
        <taxon>Pezizomycotina</taxon>
        <taxon>Dothideomycetes</taxon>
        <taxon>Dothideomycetidae</taxon>
        <taxon>Mycosphaerellales</taxon>
        <taxon>Teratosphaeriaceae</taxon>
        <taxon>Elasticomyces</taxon>
    </lineage>
</organism>
<dbReference type="Gene3D" id="1.20.58.340">
    <property type="entry name" value="Magnesium transport protein CorA, transmembrane region"/>
    <property type="match status" value="1"/>
</dbReference>
<feature type="transmembrane region" description="Helical" evidence="1">
    <location>
        <begin position="386"/>
        <end position="408"/>
    </location>
</feature>
<dbReference type="AlphaFoldDB" id="A0AAN7VWZ3"/>
<protein>
    <recommendedName>
        <fullName evidence="2">CorA-like transporter domain-containing protein</fullName>
    </recommendedName>
</protein>
<dbReference type="InterPro" id="IPR058257">
    <property type="entry name" value="CorA-like_dom"/>
</dbReference>
<keyword evidence="1" id="KW-0812">Transmembrane</keyword>
<dbReference type="Pfam" id="PF26616">
    <property type="entry name" value="CorA-like"/>
    <property type="match status" value="1"/>
</dbReference>
<evidence type="ECO:0000313" key="3">
    <source>
        <dbReference type="EMBL" id="KAK5695171.1"/>
    </source>
</evidence>